<dbReference type="RefSeq" id="WP_133502538.1">
    <property type="nucleotide sequence ID" value="NZ_SNXC01000009.1"/>
</dbReference>
<gene>
    <name evidence="1" type="ORF">DFP79_0685</name>
</gene>
<protein>
    <submittedName>
        <fullName evidence="1">Uncharacterized protein</fullName>
    </submittedName>
</protein>
<accession>A0A4R6MDC9</accession>
<keyword evidence="2" id="KW-1185">Reference proteome</keyword>
<dbReference type="Proteomes" id="UP000294656">
    <property type="component" value="Unassembled WGS sequence"/>
</dbReference>
<evidence type="ECO:0000313" key="2">
    <source>
        <dbReference type="Proteomes" id="UP000294656"/>
    </source>
</evidence>
<organism evidence="1 2">
    <name type="scientific">Marinomonas balearica</name>
    <dbReference type="NCBI Taxonomy" id="491947"/>
    <lineage>
        <taxon>Bacteria</taxon>
        <taxon>Pseudomonadati</taxon>
        <taxon>Pseudomonadota</taxon>
        <taxon>Gammaproteobacteria</taxon>
        <taxon>Oceanospirillales</taxon>
        <taxon>Oceanospirillaceae</taxon>
        <taxon>Marinomonas</taxon>
    </lineage>
</organism>
<proteinExistence type="predicted"/>
<dbReference type="AlphaFoldDB" id="A0A4R6MDC9"/>
<sequence length="78" mass="9224">MFKEQGDSESNIIEHDFFRRPEDEQKDFLLQTWCNQCMEVDLGMKNPKEFESAEKIWIEGECVKCGAQVVTEIVYEDE</sequence>
<reference evidence="1 2" key="1">
    <citation type="submission" date="2019-03" db="EMBL/GenBank/DDBJ databases">
        <title>Genomic Encyclopedia of Type Strains, Phase III (KMG-III): the genomes of soil and plant-associated and newly described type strains.</title>
        <authorList>
            <person name="Whitman W."/>
        </authorList>
    </citation>
    <scope>NUCLEOTIDE SEQUENCE [LARGE SCALE GENOMIC DNA]</scope>
    <source>
        <strain evidence="1 2">CECT 7378</strain>
    </source>
</reference>
<dbReference type="OrthoDB" id="6120657at2"/>
<name>A0A4R6MDC9_9GAMM</name>
<evidence type="ECO:0000313" key="1">
    <source>
        <dbReference type="EMBL" id="TDO99698.1"/>
    </source>
</evidence>
<dbReference type="EMBL" id="SNXC01000009">
    <property type="protein sequence ID" value="TDO99698.1"/>
    <property type="molecule type" value="Genomic_DNA"/>
</dbReference>
<comment type="caution">
    <text evidence="1">The sequence shown here is derived from an EMBL/GenBank/DDBJ whole genome shotgun (WGS) entry which is preliminary data.</text>
</comment>